<gene>
    <name evidence="3" type="ORF">DNG_05932</name>
</gene>
<dbReference type="InterPro" id="IPR029068">
    <property type="entry name" value="Glyas_Bleomycin-R_OHBP_Dase"/>
</dbReference>
<feature type="chain" id="PRO_5042259820" description="VOC domain-containing protein" evidence="1">
    <location>
        <begin position="22"/>
        <end position="236"/>
    </location>
</feature>
<dbReference type="PANTHER" id="PTHR10374">
    <property type="entry name" value="LACTOYLGLUTATHIONE LYASE GLYOXALASE I"/>
    <property type="match status" value="1"/>
</dbReference>
<dbReference type="AlphaFoldDB" id="A0AAE8N1N1"/>
<protein>
    <recommendedName>
        <fullName evidence="2">VOC domain-containing protein</fullName>
    </recommendedName>
</protein>
<evidence type="ECO:0000313" key="3">
    <source>
        <dbReference type="EMBL" id="SPO03250.1"/>
    </source>
</evidence>
<sequence length="236" mass="25738">MLAFQLLRRVLLASASVFTVAACCGPPQDGPFADYTWGVDEHPPAATLGFNINHFSLLVGDWEASMHFYTEVIGMREMFTYHGNEFFSVTYLGYPSGGRNGTGYQTPLELFRNKNNMQGLIELVYLAPNVTEPPAASPEASSKRTNTFSHFGLIVPDLDAARQRFKDNDVTILADVGEVPPPENLIPIVNAYGAGLLPEGSDEVIQQLVVAMTGSGQDTMIIQDPDGNIIEVQPQD</sequence>
<name>A0AAE8N1N1_9PEZI</name>
<dbReference type="InterPro" id="IPR037523">
    <property type="entry name" value="VOC_core"/>
</dbReference>
<evidence type="ECO:0000313" key="4">
    <source>
        <dbReference type="Proteomes" id="UP001187682"/>
    </source>
</evidence>
<dbReference type="EMBL" id="ONZQ02000008">
    <property type="protein sequence ID" value="SPO03250.1"/>
    <property type="molecule type" value="Genomic_DNA"/>
</dbReference>
<reference evidence="3" key="1">
    <citation type="submission" date="2018-03" db="EMBL/GenBank/DDBJ databases">
        <authorList>
            <person name="Guldener U."/>
        </authorList>
    </citation>
    <scope>NUCLEOTIDE SEQUENCE</scope>
</reference>
<proteinExistence type="predicted"/>
<dbReference type="PANTHER" id="PTHR10374:SF19">
    <property type="entry name" value="LYASE (GLO1), PUTATIVE (AFU_ORTHOLOGUE AFUA_2G13550)-RELATED"/>
    <property type="match status" value="1"/>
</dbReference>
<evidence type="ECO:0000259" key="2">
    <source>
        <dbReference type="PROSITE" id="PS51819"/>
    </source>
</evidence>
<dbReference type="Pfam" id="PF00903">
    <property type="entry name" value="Glyoxalase"/>
    <property type="match status" value="1"/>
</dbReference>
<accession>A0AAE8N1N1</accession>
<evidence type="ECO:0000256" key="1">
    <source>
        <dbReference type="SAM" id="SignalP"/>
    </source>
</evidence>
<comment type="caution">
    <text evidence="3">The sequence shown here is derived from an EMBL/GenBank/DDBJ whole genome shotgun (WGS) entry which is preliminary data.</text>
</comment>
<dbReference type="SUPFAM" id="SSF54593">
    <property type="entry name" value="Glyoxalase/Bleomycin resistance protein/Dihydroxybiphenyl dioxygenase"/>
    <property type="match status" value="1"/>
</dbReference>
<dbReference type="PROSITE" id="PS51819">
    <property type="entry name" value="VOC"/>
    <property type="match status" value="1"/>
</dbReference>
<dbReference type="Proteomes" id="UP001187682">
    <property type="component" value="Unassembled WGS sequence"/>
</dbReference>
<feature type="domain" description="VOC" evidence="2">
    <location>
        <begin position="51"/>
        <end position="235"/>
    </location>
</feature>
<organism evidence="3 4">
    <name type="scientific">Cephalotrichum gorgonifer</name>
    <dbReference type="NCBI Taxonomy" id="2041049"/>
    <lineage>
        <taxon>Eukaryota</taxon>
        <taxon>Fungi</taxon>
        <taxon>Dikarya</taxon>
        <taxon>Ascomycota</taxon>
        <taxon>Pezizomycotina</taxon>
        <taxon>Sordariomycetes</taxon>
        <taxon>Hypocreomycetidae</taxon>
        <taxon>Microascales</taxon>
        <taxon>Microascaceae</taxon>
        <taxon>Cephalotrichum</taxon>
    </lineage>
</organism>
<feature type="signal peptide" evidence="1">
    <location>
        <begin position="1"/>
        <end position="21"/>
    </location>
</feature>
<dbReference type="InterPro" id="IPR004360">
    <property type="entry name" value="Glyas_Fos-R_dOase_dom"/>
</dbReference>
<keyword evidence="4" id="KW-1185">Reference proteome</keyword>
<dbReference type="Gene3D" id="3.10.180.10">
    <property type="entry name" value="2,3-Dihydroxybiphenyl 1,2-Dioxygenase, domain 1"/>
    <property type="match status" value="1"/>
</dbReference>
<keyword evidence="1" id="KW-0732">Signal</keyword>